<dbReference type="EnsemblMetazoa" id="XM_038216004.1">
    <property type="protein sequence ID" value="XP_038071932.1"/>
    <property type="gene ID" value="LOC119740640"/>
</dbReference>
<proteinExistence type="predicted"/>
<dbReference type="AlphaFoldDB" id="A0A914B925"/>
<feature type="compositionally biased region" description="Low complexity" evidence="1">
    <location>
        <begin position="1"/>
        <end position="18"/>
    </location>
</feature>
<sequence>MSAPPRSRGPPSLSSRHSVQSNVSLAAAEARAAAEAARTRADYTRRQIEMKVERARLDAMLVAMQEEGEAQSALAAAKVLEEAADTEAAKDRASTASPPVLQPEAMQRTEEYVKTHFDHEDQRTTQVDQKDNPIDNGNSHLQTVAVDSQDPLPPRLPQNPLTWQAAPPIPTMSTPLSHTPHYTCTDVADHHNMYGYNSGPNRNLPRLSDISDLTAHLARRDLLSAGLKVFDNRPENYLSWKASYRNVTRGLNFKPSEKLDLLTKWLGGESQQHAMRIRAVHINNPSAGLDMVWQRLDKKYGSPEAIETSLFSRLEKFPKIGNRDYLRLQELADLLAEVKAAKLEDKLPGLSYLDTARGTNPIVEKLPHYLQEKWLTQGSTYKKTHRVPFPPFSFFVNFVYSQAEMRTDPSFVLQPSNATTIAAEKPSPNRFKPKSSITVHKTVVGTPATPSSDSNKQMEPDKQCPIHKKPHSLRKCRWFRRQPLEERKAFLKEHAICYRCCASTAHQAKDCKVDIRCSECGSDCHVSALHAGPPPWTTKDPSSAENHGGEQVGTEPTVAAPNCTEVCGEGMQGKSCSKICLANVFPEGQPEQMRKVYVMLDDQSNHSLARSTFFNIFGICGDISPYILRTCSGTTGAQGRRASGFTIQSVDGEVQLSLPPPIECDFIPNNRDEIPTPEAAKHHPHLETIAHKIPPLDPSAEIVLLLGRDIIQVHKVLSQCNGPHNAPYAQRLVLGWVIVGDVCLGGAHKPAVNANKTSILDNGRPSYLTPCESRIHVKETFTNKTPWHASEMCQPNNISSDIFRESPEDYKKALSVEDEIFLSIMNDAFVKDDGNSWVAPLPFRCPRRRLPDNRQQVVNRLMSLRRMLLKKPEMKDHYLDFMKKIFTNGNAELAPHSSQTKNVGTYQASVFITPKSRDK</sequence>
<feature type="compositionally biased region" description="Basic and acidic residues" evidence="1">
    <location>
        <begin position="118"/>
        <end position="133"/>
    </location>
</feature>
<feature type="region of interest" description="Disordered" evidence="1">
    <location>
        <begin position="1"/>
        <end position="24"/>
    </location>
</feature>
<keyword evidence="3" id="KW-1185">Reference proteome</keyword>
<organism evidence="2 3">
    <name type="scientific">Patiria miniata</name>
    <name type="common">Bat star</name>
    <name type="synonym">Asterina miniata</name>
    <dbReference type="NCBI Taxonomy" id="46514"/>
    <lineage>
        <taxon>Eukaryota</taxon>
        <taxon>Metazoa</taxon>
        <taxon>Echinodermata</taxon>
        <taxon>Eleutherozoa</taxon>
        <taxon>Asterozoa</taxon>
        <taxon>Asteroidea</taxon>
        <taxon>Valvatacea</taxon>
        <taxon>Valvatida</taxon>
        <taxon>Asterinidae</taxon>
        <taxon>Patiria</taxon>
    </lineage>
</organism>
<dbReference type="OMA" id="PWHASEM"/>
<evidence type="ECO:0008006" key="4">
    <source>
        <dbReference type="Google" id="ProtNLM"/>
    </source>
</evidence>
<evidence type="ECO:0000313" key="3">
    <source>
        <dbReference type="Proteomes" id="UP000887568"/>
    </source>
</evidence>
<dbReference type="OrthoDB" id="10068969at2759"/>
<dbReference type="Proteomes" id="UP000887568">
    <property type="component" value="Unplaced"/>
</dbReference>
<dbReference type="PANTHER" id="PTHR47331">
    <property type="entry name" value="PHD-TYPE DOMAIN-CONTAINING PROTEIN"/>
    <property type="match status" value="1"/>
</dbReference>
<protein>
    <recommendedName>
        <fullName evidence="4">Peptidase aspartic putative domain-containing protein</fullName>
    </recommendedName>
</protein>
<feature type="region of interest" description="Disordered" evidence="1">
    <location>
        <begin position="118"/>
        <end position="140"/>
    </location>
</feature>
<accession>A0A914B925</accession>
<name>A0A914B925_PATMI</name>
<dbReference type="RefSeq" id="XP_038071932.1">
    <property type="nucleotide sequence ID" value="XM_038216004.1"/>
</dbReference>
<dbReference type="PANTHER" id="PTHR47331:SF6">
    <property type="entry name" value="DOUBLECORTIN DOMAIN-CONTAINING PROTEIN"/>
    <property type="match status" value="1"/>
</dbReference>
<evidence type="ECO:0000313" key="2">
    <source>
        <dbReference type="EnsemblMetazoa" id="XP_038071932.1"/>
    </source>
</evidence>
<dbReference type="GeneID" id="119740640"/>
<evidence type="ECO:0000256" key="1">
    <source>
        <dbReference type="SAM" id="MobiDB-lite"/>
    </source>
</evidence>
<feature type="region of interest" description="Disordered" evidence="1">
    <location>
        <begin position="531"/>
        <end position="556"/>
    </location>
</feature>
<feature type="region of interest" description="Disordered" evidence="1">
    <location>
        <begin position="444"/>
        <end position="466"/>
    </location>
</feature>
<reference evidence="2" key="1">
    <citation type="submission" date="2022-11" db="UniProtKB">
        <authorList>
            <consortium name="EnsemblMetazoa"/>
        </authorList>
    </citation>
    <scope>IDENTIFICATION</scope>
</reference>